<comment type="caution">
    <text evidence="1">The sequence shown here is derived from an EMBL/GenBank/DDBJ whole genome shotgun (WGS) entry which is preliminary data.</text>
</comment>
<dbReference type="GO" id="GO:0006508">
    <property type="term" value="P:proteolysis"/>
    <property type="evidence" value="ECO:0007669"/>
    <property type="project" value="TreeGrafter"/>
</dbReference>
<name>A0AAN5D6M5_9BILA</name>
<dbReference type="GO" id="GO:0042277">
    <property type="term" value="F:peptide binding"/>
    <property type="evidence" value="ECO:0007669"/>
    <property type="project" value="TreeGrafter"/>
</dbReference>
<gene>
    <name evidence="1" type="ORF">PMAYCL1PPCAC_27713</name>
</gene>
<dbReference type="GO" id="GO:0005737">
    <property type="term" value="C:cytoplasm"/>
    <property type="evidence" value="ECO:0007669"/>
    <property type="project" value="TreeGrafter"/>
</dbReference>
<dbReference type="GO" id="GO:0005615">
    <property type="term" value="C:extracellular space"/>
    <property type="evidence" value="ECO:0007669"/>
    <property type="project" value="TreeGrafter"/>
</dbReference>
<proteinExistence type="predicted"/>
<protein>
    <submittedName>
        <fullName evidence="1">Uncharacterized protein</fullName>
    </submittedName>
</protein>
<accession>A0AAN5D6M5</accession>
<dbReference type="GO" id="GO:0016020">
    <property type="term" value="C:membrane"/>
    <property type="evidence" value="ECO:0007669"/>
    <property type="project" value="TreeGrafter"/>
</dbReference>
<organism evidence="1 2">
    <name type="scientific">Pristionchus mayeri</name>
    <dbReference type="NCBI Taxonomy" id="1317129"/>
    <lineage>
        <taxon>Eukaryota</taxon>
        <taxon>Metazoa</taxon>
        <taxon>Ecdysozoa</taxon>
        <taxon>Nematoda</taxon>
        <taxon>Chromadorea</taxon>
        <taxon>Rhabditida</taxon>
        <taxon>Rhabditina</taxon>
        <taxon>Diplogasteromorpha</taxon>
        <taxon>Diplogasteroidea</taxon>
        <taxon>Neodiplogasteridae</taxon>
        <taxon>Pristionchus</taxon>
    </lineage>
</organism>
<evidence type="ECO:0000313" key="1">
    <source>
        <dbReference type="EMBL" id="GMR57518.1"/>
    </source>
</evidence>
<reference evidence="2" key="1">
    <citation type="submission" date="2022-10" db="EMBL/GenBank/DDBJ databases">
        <title>Genome assembly of Pristionchus species.</title>
        <authorList>
            <person name="Yoshida K."/>
            <person name="Sommer R.J."/>
        </authorList>
    </citation>
    <scope>NUCLEOTIDE SEQUENCE [LARGE SCALE GENOMIC DNA]</scope>
    <source>
        <strain evidence="2">RS5460</strain>
    </source>
</reference>
<dbReference type="GO" id="GO:0070006">
    <property type="term" value="F:metalloaminopeptidase activity"/>
    <property type="evidence" value="ECO:0007669"/>
    <property type="project" value="TreeGrafter"/>
</dbReference>
<dbReference type="GO" id="GO:0008270">
    <property type="term" value="F:zinc ion binding"/>
    <property type="evidence" value="ECO:0007669"/>
    <property type="project" value="TreeGrafter"/>
</dbReference>
<keyword evidence="2" id="KW-1185">Reference proteome</keyword>
<sequence length="452" mass="52322">MKLFLNANNRGPSLKAAQLLGIINRMCPGIKMAFEKFVLDSHEKFADVGTFIDNVSNKCDEPLMRNILEDFIDQPGRAVIVVMRDKDTVQMRQTRFLSTGFSDELRDERTRYTIPIFFTVNGTQSYTIFSKNESSISVQVPTNATFLIDNQYDSIYHTVYQDIERYANVDEELKQRLQLIHRKSLLVGLAHGILKFEEFVEHASIYVEDRIFGWSDVELLFTQASQILFISEERYKANTAGNVSAEVLDRFLSRYCSYLDIGDITNWDGLFNNDTSQFWEYNIRAGYTRISQGHELNMVAKISCLSEWHNSTTFLKFLGENFLGASTIIRAGLVRHLVQRTAQIGEQWPELHQFFFRNAHNFTDARWTNLADSVLSIDPHLSIADKYSEELHNFVRRRPRTAASMSDQIAMRLEREYVRNNLAKWHGVDEDKLNRARSRLVNRALDLALADH</sequence>
<dbReference type="GO" id="GO:0043171">
    <property type="term" value="P:peptide catabolic process"/>
    <property type="evidence" value="ECO:0007669"/>
    <property type="project" value="TreeGrafter"/>
</dbReference>
<dbReference type="AlphaFoldDB" id="A0AAN5D6M5"/>
<dbReference type="Gene3D" id="2.60.40.1910">
    <property type="match status" value="1"/>
</dbReference>
<dbReference type="PANTHER" id="PTHR11533:SF299">
    <property type="entry name" value="AMINOPEPTIDASE"/>
    <property type="match status" value="1"/>
</dbReference>
<evidence type="ECO:0000313" key="2">
    <source>
        <dbReference type="Proteomes" id="UP001328107"/>
    </source>
</evidence>
<dbReference type="PANTHER" id="PTHR11533">
    <property type="entry name" value="PROTEASE M1 ZINC METALLOPROTEASE"/>
    <property type="match status" value="1"/>
</dbReference>
<dbReference type="Proteomes" id="UP001328107">
    <property type="component" value="Unassembled WGS sequence"/>
</dbReference>
<dbReference type="EMBL" id="BTRK01000006">
    <property type="protein sequence ID" value="GMR57518.1"/>
    <property type="molecule type" value="Genomic_DNA"/>
</dbReference>
<dbReference type="InterPro" id="IPR050344">
    <property type="entry name" value="Peptidase_M1_aminopeptidases"/>
</dbReference>